<keyword evidence="3" id="KW-1185">Reference proteome</keyword>
<keyword evidence="1" id="KW-0812">Transmembrane</keyword>
<keyword evidence="1" id="KW-0472">Membrane</keyword>
<sequence length="74" mass="8763">MIREILQSDEFRELATILIEVFILFLLGKLNSLLSELDKDLKGRDKELLEESVKIRRMLRGLEQRLKENDNYGN</sequence>
<reference evidence="2" key="1">
    <citation type="submission" date="2016-10" db="EMBL/GenBank/DDBJ databases">
        <title>CRISPR-Cas defence system in Roseofilum reptotaenium: evidence of a bacteriophage-cyanobacterium arms race in the coral black band disease.</title>
        <authorList>
            <person name="Buerger P."/>
            <person name="Wood-Charlson E.M."/>
            <person name="Weynberg K.D."/>
            <person name="Willis B."/>
            <person name="Van Oppen M.J."/>
        </authorList>
    </citation>
    <scope>NUCLEOTIDE SEQUENCE [LARGE SCALE GENOMIC DNA]</scope>
    <source>
        <strain evidence="2">AO1-A</strain>
    </source>
</reference>
<evidence type="ECO:0000256" key="1">
    <source>
        <dbReference type="SAM" id="Phobius"/>
    </source>
</evidence>
<organism evidence="2 3">
    <name type="scientific">Roseofilum reptotaenium AO1-A</name>
    <dbReference type="NCBI Taxonomy" id="1925591"/>
    <lineage>
        <taxon>Bacteria</taxon>
        <taxon>Bacillati</taxon>
        <taxon>Cyanobacteriota</taxon>
        <taxon>Cyanophyceae</taxon>
        <taxon>Desertifilales</taxon>
        <taxon>Desertifilaceae</taxon>
        <taxon>Roseofilum</taxon>
    </lineage>
</organism>
<name>A0A1L9QKI6_9CYAN</name>
<dbReference type="Proteomes" id="UP000183940">
    <property type="component" value="Unassembled WGS sequence"/>
</dbReference>
<gene>
    <name evidence="2" type="ORF">BI308_23155</name>
</gene>
<protein>
    <submittedName>
        <fullName evidence="2">Uncharacterized protein</fullName>
    </submittedName>
</protein>
<dbReference type="EMBL" id="MLAW01000061">
    <property type="protein sequence ID" value="OJJ16917.1"/>
    <property type="molecule type" value="Genomic_DNA"/>
</dbReference>
<feature type="transmembrane region" description="Helical" evidence="1">
    <location>
        <begin position="14"/>
        <end position="34"/>
    </location>
</feature>
<proteinExistence type="predicted"/>
<dbReference type="STRING" id="1925591.BI308_23155"/>
<accession>A0A1L9QKI6</accession>
<dbReference type="AlphaFoldDB" id="A0A1L9QKI6"/>
<keyword evidence="1" id="KW-1133">Transmembrane helix</keyword>
<evidence type="ECO:0000313" key="3">
    <source>
        <dbReference type="Proteomes" id="UP000183940"/>
    </source>
</evidence>
<evidence type="ECO:0000313" key="2">
    <source>
        <dbReference type="EMBL" id="OJJ16917.1"/>
    </source>
</evidence>
<comment type="caution">
    <text evidence="2">The sequence shown here is derived from an EMBL/GenBank/DDBJ whole genome shotgun (WGS) entry which is preliminary data.</text>
</comment>